<dbReference type="Proteomes" id="UP000188159">
    <property type="component" value="Chromosome"/>
</dbReference>
<sequence>MALKKKGIFFIMFKCQPGYTLRKIKGINYLLPYGQQIADLKKGFVLNETSTFLWNVLQHHEGAEPQQLAEILARTYQLDESYYPELLKDVTDFLTQLTAMGMITEDLHLISSIPSVSMIIAGICIKLYGSAELISPNFKPFYHEFSDDDTSQEIELVTTPPPSRCYGQVLLQNSEMTVFENPNRYVVLFPQMQNLYEAHMLKDGTYVRVYCHPQVSETNIENLFHAIRLFFLFTAQRNGLFAIHSASVLYQGKAWLFSGHSGMGKSTHTALWHELFDTPYLNGDLNLLGLHKDHIIAYGIPWCGTSGIFTAEAYELGGIILLGRNLQTDYLEELNPSEKILRVMQRMISPAWTERQLSENLFFAGEIADRVPVLHLLCTKNFSAACVMKNTIDQLEELQ</sequence>
<dbReference type="Pfam" id="PF05402">
    <property type="entry name" value="PqqD"/>
    <property type="match status" value="1"/>
</dbReference>
<organism evidence="1 2">
    <name type="scientific">Anaerostipes hadrus</name>
    <dbReference type="NCBI Taxonomy" id="649756"/>
    <lineage>
        <taxon>Bacteria</taxon>
        <taxon>Bacillati</taxon>
        <taxon>Bacillota</taxon>
        <taxon>Clostridia</taxon>
        <taxon>Lachnospirales</taxon>
        <taxon>Lachnospiraceae</taxon>
        <taxon>Anaerostipes</taxon>
    </lineage>
</organism>
<proteinExistence type="predicted"/>
<dbReference type="SUPFAM" id="SSF53795">
    <property type="entry name" value="PEP carboxykinase-like"/>
    <property type="match status" value="1"/>
</dbReference>
<dbReference type="InterPro" id="IPR008792">
    <property type="entry name" value="PQQD"/>
</dbReference>
<evidence type="ECO:0000313" key="1">
    <source>
        <dbReference type="EMBL" id="AQP38744.1"/>
    </source>
</evidence>
<protein>
    <submittedName>
        <fullName evidence="1">DNA polymerase subunit gamma</fullName>
    </submittedName>
</protein>
<name>A0A1Q2C4U9_ANAHA</name>
<reference evidence="1 2" key="1">
    <citation type="journal article" date="2016" name="Sci. Rep.">
        <title>Accelerated dysbiosis of gut microbiota during aggravation of DSS-induced colitis by a butyrate-producing bacterium.</title>
        <authorList>
            <person name="Zhang Q."/>
            <person name="Wu Y."/>
            <person name="Wang J."/>
            <person name="Wu G."/>
            <person name="Long W."/>
            <person name="Xue Z."/>
            <person name="Wang L."/>
            <person name="Zhang X."/>
            <person name="Pang X."/>
            <person name="Zhao Y."/>
            <person name="Zhao L."/>
            <person name="Zhang C."/>
        </authorList>
    </citation>
    <scope>NUCLEOTIDE SEQUENCE [LARGE SCALE GENOMIC DNA]</scope>
    <source>
        <strain evidence="1 2">BPB5</strain>
    </source>
</reference>
<gene>
    <name evidence="1" type="ORF">DO83_03440</name>
</gene>
<accession>A0A1Q2C4U9</accession>
<dbReference type="EMBL" id="CP012098">
    <property type="protein sequence ID" value="AQP38744.1"/>
    <property type="molecule type" value="Genomic_DNA"/>
</dbReference>
<evidence type="ECO:0000313" key="2">
    <source>
        <dbReference type="Proteomes" id="UP000188159"/>
    </source>
</evidence>
<dbReference type="AlphaFoldDB" id="A0A1Q2C4U9"/>